<organism evidence="3 4">
    <name type="scientific">Xylaria arbuscula</name>
    <dbReference type="NCBI Taxonomy" id="114810"/>
    <lineage>
        <taxon>Eukaryota</taxon>
        <taxon>Fungi</taxon>
        <taxon>Dikarya</taxon>
        <taxon>Ascomycota</taxon>
        <taxon>Pezizomycotina</taxon>
        <taxon>Sordariomycetes</taxon>
        <taxon>Xylariomycetidae</taxon>
        <taxon>Xylariales</taxon>
        <taxon>Xylariaceae</taxon>
        <taxon>Xylaria</taxon>
    </lineage>
</organism>
<dbReference type="AlphaFoldDB" id="A0A9W8NDR8"/>
<accession>A0A9W8NDR8</accession>
<gene>
    <name evidence="3" type="ORF">NPX13_g5796</name>
</gene>
<keyword evidence="4" id="KW-1185">Reference proteome</keyword>
<dbReference type="InterPro" id="IPR046797">
    <property type="entry name" value="PDDEXK_12"/>
</dbReference>
<proteinExistence type="predicted"/>
<sequence>MAPPNVQNSAPCVPGCATPLPLQRPPQNDGEYTTTPLDKSYCWTPQKAKETIELRMQQRGPASTDLWNTIYTVMREGYLPVPIYTTLVNQVMGENCPVWDTQYNNPHQYRNLLAPDTRSLLQINAYATQPLPFFPHNPSEDDSNKRLEFHAAELAILRSIVSSTKNLNNADIVEEVTWHEKIYRLLLDLAVAAVPGVEVKNGTTSPDFAVHSTRPGPSRHKNSCLALPATGYVLNLSSANQRSGLEKVSPPILPIVRVNGAEWGLYFADSASDLFGPIIIGSTYDLEDAYRLLGILKTLATWMATHFQGWVQSCLGEGPRNDQCHCKRKRKSGDA</sequence>
<dbReference type="Pfam" id="PF20516">
    <property type="entry name" value="PDDEXK_12"/>
    <property type="match status" value="1"/>
</dbReference>
<feature type="compositionally biased region" description="Polar residues" evidence="1">
    <location>
        <begin position="1"/>
        <end position="10"/>
    </location>
</feature>
<evidence type="ECO:0000313" key="3">
    <source>
        <dbReference type="EMBL" id="KAJ3570241.1"/>
    </source>
</evidence>
<feature type="domain" description="PD-(D/E)XK nuclease-like" evidence="2">
    <location>
        <begin position="242"/>
        <end position="307"/>
    </location>
</feature>
<reference evidence="3" key="1">
    <citation type="submission" date="2022-07" db="EMBL/GenBank/DDBJ databases">
        <title>Genome Sequence of Xylaria arbuscula.</title>
        <authorList>
            <person name="Buettner E."/>
        </authorList>
    </citation>
    <scope>NUCLEOTIDE SEQUENCE</scope>
    <source>
        <strain evidence="3">VT107</strain>
    </source>
</reference>
<name>A0A9W8NDR8_9PEZI</name>
<comment type="caution">
    <text evidence="3">The sequence shown here is derived from an EMBL/GenBank/DDBJ whole genome shotgun (WGS) entry which is preliminary data.</text>
</comment>
<feature type="region of interest" description="Disordered" evidence="1">
    <location>
        <begin position="1"/>
        <end position="36"/>
    </location>
</feature>
<evidence type="ECO:0000256" key="1">
    <source>
        <dbReference type="SAM" id="MobiDB-lite"/>
    </source>
</evidence>
<evidence type="ECO:0000259" key="2">
    <source>
        <dbReference type="Pfam" id="PF20516"/>
    </source>
</evidence>
<dbReference type="EMBL" id="JANPWZ010000956">
    <property type="protein sequence ID" value="KAJ3570241.1"/>
    <property type="molecule type" value="Genomic_DNA"/>
</dbReference>
<dbReference type="Proteomes" id="UP001148614">
    <property type="component" value="Unassembled WGS sequence"/>
</dbReference>
<evidence type="ECO:0000313" key="4">
    <source>
        <dbReference type="Proteomes" id="UP001148614"/>
    </source>
</evidence>
<protein>
    <recommendedName>
        <fullName evidence="2">PD-(D/E)XK nuclease-like domain-containing protein</fullName>
    </recommendedName>
</protein>